<evidence type="ECO:0000313" key="6">
    <source>
        <dbReference type="EnsemblMetazoa" id="PPA42442.1"/>
    </source>
</evidence>
<evidence type="ECO:0000313" key="7">
    <source>
        <dbReference type="Proteomes" id="UP000005239"/>
    </source>
</evidence>
<comment type="similarity">
    <text evidence="5">Belongs to the nematode receptor-like protein sra family.</text>
</comment>
<dbReference type="AlphaFoldDB" id="A0A2A6D237"/>
<dbReference type="PANTHER" id="PTHR31357">
    <property type="entry name" value="SERPENTINE RECEPTOR CLASS ALPHA-10"/>
    <property type="match status" value="1"/>
</dbReference>
<gene>
    <name evidence="6" type="primary">WBGene00280811</name>
</gene>
<sequence length="265" mass="30532">MQCNGFMLVVAHLICSISSIALCIYTAKKYVRKTLFESSTKELIIALYAMCTFYAVFFAVLQFLHLLSRYTASAPCDSQIPKLIYPCMFGYATFHKESLDGLSPYCVSFNKSTEHIMMLNLYCMIGIDMLSVSSTLALYRFNKIKLTTEREKRILLKTFHRKQCIFAIEQFLPITIIHTTTYVIIFIAYTLLNITMQHFSPANVVFLNSAINVMPYYCVLAPFTLLILIRKGRFERISALNGFASPAHQNVVNETYFRQLREQWS</sequence>
<dbReference type="Pfam" id="PF10292">
    <property type="entry name" value="7TM_GPCR_Srab"/>
    <property type="match status" value="1"/>
</dbReference>
<reference evidence="7" key="1">
    <citation type="journal article" date="2008" name="Nat. Genet.">
        <title>The Pristionchus pacificus genome provides a unique perspective on nematode lifestyle and parasitism.</title>
        <authorList>
            <person name="Dieterich C."/>
            <person name="Clifton S.W."/>
            <person name="Schuster L.N."/>
            <person name="Chinwalla A."/>
            <person name="Delehaunty K."/>
            <person name="Dinkelacker I."/>
            <person name="Fulton L."/>
            <person name="Fulton R."/>
            <person name="Godfrey J."/>
            <person name="Minx P."/>
            <person name="Mitreva M."/>
            <person name="Roeseler W."/>
            <person name="Tian H."/>
            <person name="Witte H."/>
            <person name="Yang S.P."/>
            <person name="Wilson R.K."/>
            <person name="Sommer R.J."/>
        </authorList>
    </citation>
    <scope>NUCLEOTIDE SEQUENCE [LARGE SCALE GENOMIC DNA]</scope>
    <source>
        <strain evidence="7">PS312</strain>
    </source>
</reference>
<keyword evidence="2" id="KW-0812">Transmembrane</keyword>
<organism evidence="6 7">
    <name type="scientific">Pristionchus pacificus</name>
    <name type="common">Parasitic nematode worm</name>
    <dbReference type="NCBI Taxonomy" id="54126"/>
    <lineage>
        <taxon>Eukaryota</taxon>
        <taxon>Metazoa</taxon>
        <taxon>Ecdysozoa</taxon>
        <taxon>Nematoda</taxon>
        <taxon>Chromadorea</taxon>
        <taxon>Rhabditida</taxon>
        <taxon>Rhabditina</taxon>
        <taxon>Diplogasteromorpha</taxon>
        <taxon>Diplogasteroidea</taxon>
        <taxon>Neodiplogasteridae</taxon>
        <taxon>Pristionchus</taxon>
    </lineage>
</organism>
<accession>A0A2A6D237</accession>
<keyword evidence="7" id="KW-1185">Reference proteome</keyword>
<dbReference type="GO" id="GO:0016020">
    <property type="term" value="C:membrane"/>
    <property type="evidence" value="ECO:0007669"/>
    <property type="project" value="UniProtKB-SubCell"/>
</dbReference>
<protein>
    <submittedName>
        <fullName evidence="6">G protein-coupled receptor</fullName>
    </submittedName>
</protein>
<evidence type="ECO:0000256" key="2">
    <source>
        <dbReference type="ARBA" id="ARBA00022692"/>
    </source>
</evidence>
<evidence type="ECO:0000256" key="4">
    <source>
        <dbReference type="ARBA" id="ARBA00023136"/>
    </source>
</evidence>
<evidence type="ECO:0000256" key="5">
    <source>
        <dbReference type="ARBA" id="ARBA00037994"/>
    </source>
</evidence>
<name>A0A2A6D237_PRIPA</name>
<evidence type="ECO:0000256" key="1">
    <source>
        <dbReference type="ARBA" id="ARBA00004141"/>
    </source>
</evidence>
<dbReference type="GO" id="GO:0050907">
    <property type="term" value="P:detection of chemical stimulus involved in sensory perception"/>
    <property type="evidence" value="ECO:0000318"/>
    <property type="project" value="GO_Central"/>
</dbReference>
<dbReference type="InterPro" id="IPR051080">
    <property type="entry name" value="Nematode_rcpt-like_serp_alpha"/>
</dbReference>
<dbReference type="Proteomes" id="UP000005239">
    <property type="component" value="Unassembled WGS sequence"/>
</dbReference>
<dbReference type="PANTHER" id="PTHR31357:SF5">
    <property type="entry name" value="SERPENTINE RECEPTOR CLASS ALPHA-1-RELATED"/>
    <property type="match status" value="1"/>
</dbReference>
<keyword evidence="4" id="KW-0472">Membrane</keyword>
<evidence type="ECO:0000256" key="3">
    <source>
        <dbReference type="ARBA" id="ARBA00022989"/>
    </source>
</evidence>
<accession>A0A8R1YWX3</accession>
<proteinExistence type="inferred from homology"/>
<reference evidence="6" key="2">
    <citation type="submission" date="2022-06" db="UniProtKB">
        <authorList>
            <consortium name="EnsemblMetazoa"/>
        </authorList>
    </citation>
    <scope>IDENTIFICATION</scope>
    <source>
        <strain evidence="6">PS312</strain>
    </source>
</reference>
<comment type="subcellular location">
    <subcellularLocation>
        <location evidence="1">Membrane</location>
        <topology evidence="1">Multi-pass membrane protein</topology>
    </subcellularLocation>
</comment>
<keyword evidence="3" id="KW-1133">Transmembrane helix</keyword>
<dbReference type="InterPro" id="IPR019408">
    <property type="entry name" value="7TM_GPCR_serpentine_rcpt_Srab"/>
</dbReference>
<dbReference type="EnsemblMetazoa" id="PPA42442.1">
    <property type="protein sequence ID" value="PPA42442.1"/>
    <property type="gene ID" value="WBGene00280811"/>
</dbReference>
<dbReference type="GO" id="GO:0004984">
    <property type="term" value="F:olfactory receptor activity"/>
    <property type="evidence" value="ECO:0000318"/>
    <property type="project" value="GO_Central"/>
</dbReference>